<evidence type="ECO:0000313" key="4">
    <source>
        <dbReference type="Proteomes" id="UP000269221"/>
    </source>
</evidence>
<dbReference type="Proteomes" id="UP000269221">
    <property type="component" value="Unassembled WGS sequence"/>
</dbReference>
<dbReference type="GO" id="GO:0032981">
    <property type="term" value="P:mitochondrial respiratory chain complex I assembly"/>
    <property type="evidence" value="ECO:0007669"/>
    <property type="project" value="TreeGrafter"/>
</dbReference>
<name>A0A3M0JUW3_HIRRU</name>
<protein>
    <recommendedName>
        <fullName evidence="5">NDUF2 factor</fullName>
    </recommendedName>
</protein>
<dbReference type="EMBL" id="QRBI01000125">
    <property type="protein sequence ID" value="RMC04505.1"/>
    <property type="molecule type" value="Genomic_DNA"/>
</dbReference>
<dbReference type="GO" id="GO:0045271">
    <property type="term" value="C:respiratory chain complex I"/>
    <property type="evidence" value="ECO:0007669"/>
    <property type="project" value="InterPro"/>
</dbReference>
<dbReference type="STRING" id="333673.A0A3M0JUW3"/>
<evidence type="ECO:0008006" key="5">
    <source>
        <dbReference type="Google" id="ProtNLM"/>
    </source>
</evidence>
<comment type="similarity">
    <text evidence="1">Belongs to the complex I NDUFA12 subunit family.</text>
</comment>
<gene>
    <name evidence="3" type="ORF">DUI87_18951</name>
</gene>
<feature type="region of interest" description="Disordered" evidence="2">
    <location>
        <begin position="215"/>
        <end position="268"/>
    </location>
</feature>
<reference evidence="3 4" key="1">
    <citation type="submission" date="2018-07" db="EMBL/GenBank/DDBJ databases">
        <title>A high quality draft genome assembly of the barn swallow (H. rustica rustica).</title>
        <authorList>
            <person name="Formenti G."/>
            <person name="Chiara M."/>
            <person name="Poveda L."/>
            <person name="Francoijs K.-J."/>
            <person name="Bonisoli-Alquati A."/>
            <person name="Canova L."/>
            <person name="Gianfranceschi L."/>
            <person name="Horner D.S."/>
            <person name="Saino N."/>
        </authorList>
    </citation>
    <scope>NUCLEOTIDE SEQUENCE [LARGE SCALE GENOMIC DNA]</scope>
    <source>
        <strain evidence="3">Chelidonia</strain>
        <tissue evidence="3">Blood</tissue>
    </source>
</reference>
<organism evidence="3 4">
    <name type="scientific">Hirundo rustica rustica</name>
    <dbReference type="NCBI Taxonomy" id="333673"/>
    <lineage>
        <taxon>Eukaryota</taxon>
        <taxon>Metazoa</taxon>
        <taxon>Chordata</taxon>
        <taxon>Craniata</taxon>
        <taxon>Vertebrata</taxon>
        <taxon>Euteleostomi</taxon>
        <taxon>Archelosauria</taxon>
        <taxon>Archosauria</taxon>
        <taxon>Dinosauria</taxon>
        <taxon>Saurischia</taxon>
        <taxon>Theropoda</taxon>
        <taxon>Coelurosauria</taxon>
        <taxon>Aves</taxon>
        <taxon>Neognathae</taxon>
        <taxon>Neoaves</taxon>
        <taxon>Telluraves</taxon>
        <taxon>Australaves</taxon>
        <taxon>Passeriformes</taxon>
        <taxon>Sylvioidea</taxon>
        <taxon>Hirundinidae</taxon>
        <taxon>Hirundo</taxon>
    </lineage>
</organism>
<dbReference type="PANTHER" id="PTHR32470:SF2">
    <property type="entry name" value="NADH DEHYDROGENASE [UBIQUINONE] 1 ALPHA SUBCOMPLEX ASSEMBLY FACTOR 2"/>
    <property type="match status" value="1"/>
</dbReference>
<dbReference type="Pfam" id="PF05071">
    <property type="entry name" value="NDUFA12"/>
    <property type="match status" value="1"/>
</dbReference>
<evidence type="ECO:0000313" key="3">
    <source>
        <dbReference type="EMBL" id="RMC04505.1"/>
    </source>
</evidence>
<dbReference type="GO" id="GO:0005739">
    <property type="term" value="C:mitochondrion"/>
    <property type="evidence" value="ECO:0007669"/>
    <property type="project" value="TreeGrafter"/>
</dbReference>
<dbReference type="InterPro" id="IPR007763">
    <property type="entry name" value="NDUFA12"/>
</dbReference>
<keyword evidence="4" id="KW-1185">Reference proteome</keyword>
<dbReference type="InterPro" id="IPR052618">
    <property type="entry name" value="ComplexI_NDUFA12"/>
</dbReference>
<evidence type="ECO:0000256" key="2">
    <source>
        <dbReference type="SAM" id="MobiDB-lite"/>
    </source>
</evidence>
<dbReference type="AlphaFoldDB" id="A0A3M0JUW3"/>
<dbReference type="PANTHER" id="PTHR32470">
    <property type="entry name" value="ADH DEHYDROGENASE [UBIQUINONE] 1 ALPHA SUBCOMPLEX ASSEMBLY FACTOR 2"/>
    <property type="match status" value="1"/>
</dbReference>
<accession>A0A3M0JUW3</accession>
<dbReference type="OrthoDB" id="10255576at2759"/>
<sequence length="268" mass="30844">MSRAWQALRALRLRLVGPAKELVGTDQFGNKYYRVPKHENRAGSHLAFVGFNNFVKKFKDMDGEERVKVNECLKSLDCKNKKSLDSVKKVMARNRKRVKKNLNANIEGEDSKKVTTVNMNMGEFKIGVVNFLKTRNLRQGQIIPERRFVEAVNREAYQYQMGDFPAEWEAWIRKKREDPPTIEEILRNENYREEMKQKVKDVSEKDKLLQAKEYEEGLVAEPSQTQVKGHASAPYYGKKEPSQDPTSTANTFQPGAWMPPGSGSSQKK</sequence>
<feature type="compositionally biased region" description="Polar residues" evidence="2">
    <location>
        <begin position="243"/>
        <end position="253"/>
    </location>
</feature>
<proteinExistence type="inferred from homology"/>
<evidence type="ECO:0000256" key="1">
    <source>
        <dbReference type="ARBA" id="ARBA00007355"/>
    </source>
</evidence>
<comment type="caution">
    <text evidence="3">The sequence shown here is derived from an EMBL/GenBank/DDBJ whole genome shotgun (WGS) entry which is preliminary data.</text>
</comment>